<organism evidence="2 3">
    <name type="scientific">Salinadaptatus halalkaliphilus</name>
    <dbReference type="NCBI Taxonomy" id="2419781"/>
    <lineage>
        <taxon>Archaea</taxon>
        <taxon>Methanobacteriati</taxon>
        <taxon>Methanobacteriota</taxon>
        <taxon>Stenosarchaea group</taxon>
        <taxon>Halobacteria</taxon>
        <taxon>Halobacteriales</taxon>
        <taxon>Natrialbaceae</taxon>
        <taxon>Salinadaptatus</taxon>
    </lineage>
</organism>
<dbReference type="Proteomes" id="UP000318864">
    <property type="component" value="Unassembled WGS sequence"/>
</dbReference>
<dbReference type="EMBL" id="RBZW01000012">
    <property type="protein sequence ID" value="THE66105.1"/>
    <property type="molecule type" value="Genomic_DNA"/>
</dbReference>
<gene>
    <name evidence="2" type="ORF">D8Y22_04060</name>
</gene>
<evidence type="ECO:0000313" key="2">
    <source>
        <dbReference type="EMBL" id="THE66105.1"/>
    </source>
</evidence>
<feature type="transmembrane region" description="Helical" evidence="1">
    <location>
        <begin position="76"/>
        <end position="101"/>
    </location>
</feature>
<keyword evidence="1" id="KW-0812">Transmembrane</keyword>
<accession>A0A4S3TRX9</accession>
<dbReference type="Pfam" id="PF13197">
    <property type="entry name" value="DUF4013"/>
    <property type="match status" value="1"/>
</dbReference>
<dbReference type="InterPro" id="IPR025098">
    <property type="entry name" value="DUF4013"/>
</dbReference>
<keyword evidence="1" id="KW-0472">Membrane</keyword>
<feature type="transmembrane region" description="Helical" evidence="1">
    <location>
        <begin position="191"/>
        <end position="219"/>
    </location>
</feature>
<proteinExistence type="predicted"/>
<protein>
    <submittedName>
        <fullName evidence="2">DUF4013 domain-containing protein</fullName>
    </submittedName>
</protein>
<reference evidence="2 3" key="1">
    <citation type="submission" date="2018-10" db="EMBL/GenBank/DDBJ databases">
        <title>Natronolimnobius sp. XQ-INN 246 isolated from Inner Mongolia Autonomous Region of China.</title>
        <authorList>
            <person name="Xue Q."/>
        </authorList>
    </citation>
    <scope>NUCLEOTIDE SEQUENCE [LARGE SCALE GENOMIC DNA]</scope>
    <source>
        <strain evidence="2 3">XQ-INN 246</strain>
    </source>
</reference>
<name>A0A4S3TRX9_9EURY</name>
<evidence type="ECO:0000256" key="1">
    <source>
        <dbReference type="SAM" id="Phobius"/>
    </source>
</evidence>
<feature type="transmembrane region" description="Helical" evidence="1">
    <location>
        <begin position="20"/>
        <end position="42"/>
    </location>
</feature>
<sequence length="246" mass="25607">MRDTLLWYPFRGPWLERTAVGSVLVLGSVLVVPAVLLVGYCLRVLEGALEGDDEPPAFGEWQTLASLGGWGTAITAVYLFGPLLAGAFVAGILAAIGYLALATVAPFVGGQEAVVLTLSIVAALAAALVALAIASVTLAIYFTLPAALTRYAATKRVRAAFDRDTVTSIVLTREYVIAMATLQLVPLVVPLVVLVCLVTVVGIPALPAVPFLAVLWSAYGLGVALRRGHVRVGPDESTTVESSLPA</sequence>
<comment type="caution">
    <text evidence="2">The sequence shown here is derived from an EMBL/GenBank/DDBJ whole genome shotgun (WGS) entry which is preliminary data.</text>
</comment>
<dbReference type="AlphaFoldDB" id="A0A4S3TRX9"/>
<dbReference type="RefSeq" id="WP_141463443.1">
    <property type="nucleotide sequence ID" value="NZ_RBZW01000012.1"/>
</dbReference>
<feature type="transmembrane region" description="Helical" evidence="1">
    <location>
        <begin position="113"/>
        <end position="144"/>
    </location>
</feature>
<evidence type="ECO:0000313" key="3">
    <source>
        <dbReference type="Proteomes" id="UP000318864"/>
    </source>
</evidence>
<keyword evidence="1" id="KW-1133">Transmembrane helix</keyword>
<keyword evidence="3" id="KW-1185">Reference proteome</keyword>
<dbReference type="OrthoDB" id="107590at2157"/>